<comment type="caution">
    <text evidence="11">The sequence shown here is derived from an EMBL/GenBank/DDBJ whole genome shotgun (WGS) entry which is preliminary data.</text>
</comment>
<comment type="subunit">
    <text evidence="8">Homotrimer.</text>
</comment>
<protein>
    <recommendedName>
        <fullName evidence="4 8">2-C-methyl-D-erythritol 2,4-cyclodiphosphate synthase</fullName>
        <shortName evidence="8">MECDP-synthase</shortName>
        <shortName evidence="8">MECPP-synthase</shortName>
        <shortName evidence="8">MECPS</shortName>
        <ecNumber evidence="4 8">4.6.1.12</ecNumber>
    </recommendedName>
</protein>
<dbReference type="Proteomes" id="UP000297714">
    <property type="component" value="Unassembled WGS sequence"/>
</dbReference>
<dbReference type="NCBIfam" id="TIGR00151">
    <property type="entry name" value="ispF"/>
    <property type="match status" value="1"/>
</dbReference>
<feature type="binding site" evidence="8">
    <location>
        <begin position="56"/>
        <end position="58"/>
    </location>
    <ligand>
        <name>4-CDP-2-C-methyl-D-erythritol 2-phosphate</name>
        <dbReference type="ChEBI" id="CHEBI:57919"/>
    </ligand>
</feature>
<evidence type="ECO:0000259" key="10">
    <source>
        <dbReference type="Pfam" id="PF02542"/>
    </source>
</evidence>
<evidence type="ECO:0000256" key="4">
    <source>
        <dbReference type="ARBA" id="ARBA00012579"/>
    </source>
</evidence>
<organism evidence="11 12">
    <name type="scientific">Caproiciproducens galactitolivorans</name>
    <dbReference type="NCBI Taxonomy" id="642589"/>
    <lineage>
        <taxon>Bacteria</taxon>
        <taxon>Bacillati</taxon>
        <taxon>Bacillota</taxon>
        <taxon>Clostridia</taxon>
        <taxon>Eubacteriales</taxon>
        <taxon>Acutalibacteraceae</taxon>
        <taxon>Caproiciproducens</taxon>
    </lineage>
</organism>
<dbReference type="GO" id="GO:0008685">
    <property type="term" value="F:2-C-methyl-D-erythritol 2,4-cyclodiphosphate synthase activity"/>
    <property type="evidence" value="ECO:0007669"/>
    <property type="project" value="UniProtKB-UniRule"/>
</dbReference>
<dbReference type="OrthoDB" id="9804336at2"/>
<proteinExistence type="inferred from homology"/>
<feature type="site" description="Transition state stabilizer" evidence="8">
    <location>
        <position position="133"/>
    </location>
</feature>
<keyword evidence="6 8" id="KW-0414">Isoprene biosynthesis</keyword>
<dbReference type="HAMAP" id="MF_00107">
    <property type="entry name" value="IspF"/>
    <property type="match status" value="1"/>
</dbReference>
<evidence type="ECO:0000256" key="6">
    <source>
        <dbReference type="ARBA" id="ARBA00023229"/>
    </source>
</evidence>
<dbReference type="Gene3D" id="3.30.1330.50">
    <property type="entry name" value="2-C-methyl-D-erythritol 2,4-cyclodiphosphate synthase"/>
    <property type="match status" value="1"/>
</dbReference>
<keyword evidence="7 8" id="KW-0456">Lyase</keyword>
<dbReference type="GO" id="GO:0046872">
    <property type="term" value="F:metal ion binding"/>
    <property type="evidence" value="ECO:0007669"/>
    <property type="project" value="UniProtKB-KW"/>
</dbReference>
<dbReference type="GO" id="GO:0016114">
    <property type="term" value="P:terpenoid biosynthetic process"/>
    <property type="evidence" value="ECO:0007669"/>
    <property type="project" value="InterPro"/>
</dbReference>
<dbReference type="InterPro" id="IPR003526">
    <property type="entry name" value="MECDP_synthase"/>
</dbReference>
<feature type="binding site" evidence="8">
    <location>
        <position position="10"/>
    </location>
    <ligand>
        <name>a divalent metal cation</name>
        <dbReference type="ChEBI" id="CHEBI:60240"/>
    </ligand>
</feature>
<name>A0A4Z0YEJ2_9FIRM</name>
<keyword evidence="12" id="KW-1185">Reference proteome</keyword>
<dbReference type="CDD" id="cd00554">
    <property type="entry name" value="MECDP_synthase"/>
    <property type="match status" value="1"/>
</dbReference>
<comment type="catalytic activity">
    <reaction evidence="1 8 9">
        <text>4-CDP-2-C-methyl-D-erythritol 2-phosphate = 2-C-methyl-D-erythritol 2,4-cyclic diphosphate + CMP</text>
        <dbReference type="Rhea" id="RHEA:23864"/>
        <dbReference type="ChEBI" id="CHEBI:57919"/>
        <dbReference type="ChEBI" id="CHEBI:58483"/>
        <dbReference type="ChEBI" id="CHEBI:60377"/>
        <dbReference type="EC" id="4.6.1.12"/>
    </reaction>
</comment>
<evidence type="ECO:0000256" key="9">
    <source>
        <dbReference type="RuleBase" id="RU004395"/>
    </source>
</evidence>
<feature type="domain" description="2-C-methyl-D-erythritol 2,4-cyclodiphosphate synthase" evidence="10">
    <location>
        <begin position="1"/>
        <end position="154"/>
    </location>
</feature>
<dbReference type="RefSeq" id="WP_135656821.1">
    <property type="nucleotide sequence ID" value="NZ_JAJUFJ010000004.1"/>
</dbReference>
<evidence type="ECO:0000256" key="7">
    <source>
        <dbReference type="ARBA" id="ARBA00023239"/>
    </source>
</evidence>
<feature type="binding site" evidence="8">
    <location>
        <position position="42"/>
    </location>
    <ligand>
        <name>a divalent metal cation</name>
        <dbReference type="ChEBI" id="CHEBI:60240"/>
    </ligand>
</feature>
<dbReference type="SUPFAM" id="SSF69765">
    <property type="entry name" value="IpsF-like"/>
    <property type="match status" value="1"/>
</dbReference>
<evidence type="ECO:0000313" key="11">
    <source>
        <dbReference type="EMBL" id="TGJ77815.1"/>
    </source>
</evidence>
<dbReference type="GO" id="GO:0019288">
    <property type="term" value="P:isopentenyl diphosphate biosynthetic process, methylerythritol 4-phosphate pathway"/>
    <property type="evidence" value="ECO:0007669"/>
    <property type="project" value="UniProtKB-UniRule"/>
</dbReference>
<feature type="binding site" evidence="8">
    <location>
        <position position="139"/>
    </location>
    <ligand>
        <name>4-CDP-2-C-methyl-D-erythritol 2-phosphate</name>
        <dbReference type="ChEBI" id="CHEBI:57919"/>
    </ligand>
</feature>
<evidence type="ECO:0000256" key="5">
    <source>
        <dbReference type="ARBA" id="ARBA00022723"/>
    </source>
</evidence>
<evidence type="ECO:0000313" key="12">
    <source>
        <dbReference type="Proteomes" id="UP000297714"/>
    </source>
</evidence>
<dbReference type="PANTHER" id="PTHR43181">
    <property type="entry name" value="2-C-METHYL-D-ERYTHRITOL 2,4-CYCLODIPHOSPHATE SYNTHASE, CHLOROPLASTIC"/>
    <property type="match status" value="1"/>
</dbReference>
<feature type="binding site" evidence="8">
    <location>
        <begin position="34"/>
        <end position="35"/>
    </location>
    <ligand>
        <name>4-CDP-2-C-methyl-D-erythritol 2-phosphate</name>
        <dbReference type="ChEBI" id="CHEBI:57919"/>
    </ligand>
</feature>
<comment type="cofactor">
    <cofactor evidence="8">
        <name>a divalent metal cation</name>
        <dbReference type="ChEBI" id="CHEBI:60240"/>
    </cofactor>
    <text evidence="8">Binds 1 divalent metal cation per subunit.</text>
</comment>
<dbReference type="InterPro" id="IPR036571">
    <property type="entry name" value="MECDP_synthase_sf"/>
</dbReference>
<dbReference type="PROSITE" id="PS01350">
    <property type="entry name" value="ISPF"/>
    <property type="match status" value="1"/>
</dbReference>
<keyword evidence="5 8" id="KW-0479">Metal-binding</keyword>
<accession>A0A4Z0YEJ2</accession>
<dbReference type="Pfam" id="PF02542">
    <property type="entry name" value="YgbB"/>
    <property type="match status" value="1"/>
</dbReference>
<sequence length="163" mass="17139">MRIGHGYDVHRLATGRKLILGGVDIPFEKGLLGHSDADVLAHAISDALLGAAALGDIGGHFPDTDPTYKNADSLLLLSKVCGLLEEKNYKIENIDATIIAQAPKLKPYIEKMRKNLAAACKIGFDQISVKATTEEELGFSGAGEGIAAHAVCIIMSAGDGQKA</sequence>
<dbReference type="EC" id="4.6.1.12" evidence="4 8"/>
<feature type="binding site" evidence="8">
    <location>
        <begin position="8"/>
        <end position="10"/>
    </location>
    <ligand>
        <name>4-CDP-2-C-methyl-D-erythritol 2-phosphate</name>
        <dbReference type="ChEBI" id="CHEBI:57919"/>
    </ligand>
</feature>
<dbReference type="FunFam" id="3.30.1330.50:FF:000001">
    <property type="entry name" value="2-C-methyl-D-erythritol 2,4-cyclodiphosphate synthase"/>
    <property type="match status" value="1"/>
</dbReference>
<evidence type="ECO:0000256" key="1">
    <source>
        <dbReference type="ARBA" id="ARBA00000200"/>
    </source>
</evidence>
<dbReference type="PANTHER" id="PTHR43181:SF1">
    <property type="entry name" value="2-C-METHYL-D-ERYTHRITOL 2,4-CYCLODIPHOSPHATE SYNTHASE, CHLOROPLASTIC"/>
    <property type="match status" value="1"/>
</dbReference>
<comment type="pathway">
    <text evidence="2 8">Isoprenoid biosynthesis; isopentenyl diphosphate biosynthesis via DXP pathway; isopentenyl diphosphate from 1-deoxy-D-xylulose 5-phosphate: step 4/6.</text>
</comment>
<gene>
    <name evidence="8 11" type="primary">ispF</name>
    <name evidence="11" type="ORF">CAGA_02190</name>
</gene>
<feature type="binding site" evidence="8">
    <location>
        <position position="8"/>
    </location>
    <ligand>
        <name>a divalent metal cation</name>
        <dbReference type="ChEBI" id="CHEBI:60240"/>
    </ligand>
</feature>
<feature type="binding site" evidence="8">
    <location>
        <begin position="132"/>
        <end position="135"/>
    </location>
    <ligand>
        <name>4-CDP-2-C-methyl-D-erythritol 2-phosphate</name>
        <dbReference type="ChEBI" id="CHEBI:57919"/>
    </ligand>
</feature>
<dbReference type="UniPathway" id="UPA00056">
    <property type="reaction ID" value="UER00095"/>
</dbReference>
<evidence type="ECO:0000256" key="3">
    <source>
        <dbReference type="ARBA" id="ARBA00008480"/>
    </source>
</evidence>
<dbReference type="AlphaFoldDB" id="A0A4Z0YEJ2"/>
<evidence type="ECO:0000256" key="2">
    <source>
        <dbReference type="ARBA" id="ARBA00004709"/>
    </source>
</evidence>
<comment type="caution">
    <text evidence="8">Lacks conserved residue(s) required for the propagation of feature annotation.</text>
</comment>
<feature type="site" description="Transition state stabilizer" evidence="8">
    <location>
        <position position="34"/>
    </location>
</feature>
<evidence type="ECO:0000256" key="8">
    <source>
        <dbReference type="HAMAP-Rule" id="MF_00107"/>
    </source>
</evidence>
<comment type="function">
    <text evidence="8">Involved in the biosynthesis of isopentenyl diphosphate (IPP) and dimethylallyl diphosphate (DMAPP), two major building blocks of isoprenoid compounds. Catalyzes the conversion of 4-diphosphocytidyl-2-C-methyl-D-erythritol 2-phosphate (CDP-ME2P) to 2-C-methyl-D-erythritol 2,4-cyclodiphosphate (ME-CPP) with a corresponding release of cytidine 5-monophosphate (CMP).</text>
</comment>
<comment type="similarity">
    <text evidence="3 8 9">Belongs to the IspF family.</text>
</comment>
<dbReference type="InterPro" id="IPR020555">
    <property type="entry name" value="MECDP_synthase_CS"/>
</dbReference>
<dbReference type="EMBL" id="SRMQ01000001">
    <property type="protein sequence ID" value="TGJ77815.1"/>
    <property type="molecule type" value="Genomic_DNA"/>
</dbReference>
<feature type="binding site" evidence="8">
    <location>
        <begin position="61"/>
        <end position="65"/>
    </location>
    <ligand>
        <name>4-CDP-2-C-methyl-D-erythritol 2-phosphate</name>
        <dbReference type="ChEBI" id="CHEBI:57919"/>
    </ligand>
</feature>
<reference evidence="11 12" key="1">
    <citation type="submission" date="2019-04" db="EMBL/GenBank/DDBJ databases">
        <authorList>
            <person name="Poehlein A."/>
            <person name="Bengelsdorf F.R."/>
            <person name="Duerre P."/>
            <person name="Daniel R."/>
        </authorList>
    </citation>
    <scope>NUCLEOTIDE SEQUENCE [LARGE SCALE GENOMIC DNA]</scope>
    <source>
        <strain evidence="11 12">BS-1</strain>
    </source>
</reference>